<dbReference type="PROSITE" id="PS50949">
    <property type="entry name" value="HTH_GNTR"/>
    <property type="match status" value="1"/>
</dbReference>
<name>A0A853BTC2_9ACTN</name>
<accession>A0A853BTC2</accession>
<dbReference type="GO" id="GO:0045892">
    <property type="term" value="P:negative regulation of DNA-templated transcription"/>
    <property type="evidence" value="ECO:0007669"/>
    <property type="project" value="TreeGrafter"/>
</dbReference>
<dbReference type="Gene3D" id="3.40.1410.10">
    <property type="entry name" value="Chorismate lyase-like"/>
    <property type="match status" value="1"/>
</dbReference>
<protein>
    <submittedName>
        <fullName evidence="5">GntR family transcriptional regulator</fullName>
    </submittedName>
</protein>
<dbReference type="SUPFAM" id="SSF46785">
    <property type="entry name" value="Winged helix' DNA-binding domain"/>
    <property type="match status" value="1"/>
</dbReference>
<dbReference type="RefSeq" id="WP_179769040.1">
    <property type="nucleotide sequence ID" value="NZ_JACCFO010000001.1"/>
</dbReference>
<evidence type="ECO:0000313" key="6">
    <source>
        <dbReference type="Proteomes" id="UP000575985"/>
    </source>
</evidence>
<dbReference type="Pfam" id="PF00392">
    <property type="entry name" value="GntR"/>
    <property type="match status" value="1"/>
</dbReference>
<dbReference type="SMART" id="SM00866">
    <property type="entry name" value="UTRA"/>
    <property type="match status" value="1"/>
</dbReference>
<keyword evidence="3" id="KW-0804">Transcription</keyword>
<dbReference type="Gene3D" id="1.10.10.10">
    <property type="entry name" value="Winged helix-like DNA-binding domain superfamily/Winged helix DNA-binding domain"/>
    <property type="match status" value="1"/>
</dbReference>
<dbReference type="InterPro" id="IPR050679">
    <property type="entry name" value="Bact_HTH_transcr_reg"/>
</dbReference>
<comment type="caution">
    <text evidence="5">The sequence shown here is derived from an EMBL/GenBank/DDBJ whole genome shotgun (WGS) entry which is preliminary data.</text>
</comment>
<sequence>MEPQHLRIAGDLMEKIDEGDYAPGAQLPTEEELMREWGTSRNTVRRALQELANRGRIDTKQGSGSTVRRYRPTLHLASPAPAGSDAERYEAYINRLREEEGKVPTERLEVGREPAAGVLAGLLKLDPDNPRAFVVIRRCDRVIGPQLWQRQESYYPGFIAEGTALELPTDIPGGTKDVIAALGYPQTGAWDVIGAKMPSLKDSARFGIGPGVPLLVHERVAYSGTTPIRFTRTTMPADRHKLFYAEGDIDPGVLRTITDVSVYER</sequence>
<feature type="domain" description="HTH gntR-type" evidence="4">
    <location>
        <begin position="2"/>
        <end position="70"/>
    </location>
</feature>
<keyword evidence="1" id="KW-0805">Transcription regulation</keyword>
<dbReference type="CDD" id="cd07377">
    <property type="entry name" value="WHTH_GntR"/>
    <property type="match status" value="1"/>
</dbReference>
<dbReference type="Pfam" id="PF07702">
    <property type="entry name" value="UTRA"/>
    <property type="match status" value="1"/>
</dbReference>
<proteinExistence type="predicted"/>
<dbReference type="InterPro" id="IPR000524">
    <property type="entry name" value="Tscrpt_reg_HTH_GntR"/>
</dbReference>
<dbReference type="EMBL" id="JACCFO010000001">
    <property type="protein sequence ID" value="NYI97751.1"/>
    <property type="molecule type" value="Genomic_DNA"/>
</dbReference>
<evidence type="ECO:0000256" key="3">
    <source>
        <dbReference type="ARBA" id="ARBA00023163"/>
    </source>
</evidence>
<dbReference type="InterPro" id="IPR011663">
    <property type="entry name" value="UTRA"/>
</dbReference>
<dbReference type="InterPro" id="IPR028978">
    <property type="entry name" value="Chorismate_lyase_/UTRA_dom_sf"/>
</dbReference>
<gene>
    <name evidence="5" type="ORF">HNR12_004028</name>
</gene>
<dbReference type="SMART" id="SM00345">
    <property type="entry name" value="HTH_GNTR"/>
    <property type="match status" value="1"/>
</dbReference>
<evidence type="ECO:0000256" key="2">
    <source>
        <dbReference type="ARBA" id="ARBA00023125"/>
    </source>
</evidence>
<keyword evidence="2" id="KW-0238">DNA-binding</keyword>
<evidence type="ECO:0000313" key="5">
    <source>
        <dbReference type="EMBL" id="NYI97751.1"/>
    </source>
</evidence>
<organism evidence="5 6">
    <name type="scientific">Streptomonospora nanhaiensis</name>
    <dbReference type="NCBI Taxonomy" id="1323731"/>
    <lineage>
        <taxon>Bacteria</taxon>
        <taxon>Bacillati</taxon>
        <taxon>Actinomycetota</taxon>
        <taxon>Actinomycetes</taxon>
        <taxon>Streptosporangiales</taxon>
        <taxon>Nocardiopsidaceae</taxon>
        <taxon>Streptomonospora</taxon>
    </lineage>
</organism>
<dbReference type="PRINTS" id="PR00035">
    <property type="entry name" value="HTHGNTR"/>
</dbReference>
<dbReference type="InterPro" id="IPR036390">
    <property type="entry name" value="WH_DNA-bd_sf"/>
</dbReference>
<dbReference type="PANTHER" id="PTHR44846:SF17">
    <property type="entry name" value="GNTR-FAMILY TRANSCRIPTIONAL REGULATOR"/>
    <property type="match status" value="1"/>
</dbReference>
<dbReference type="SUPFAM" id="SSF64288">
    <property type="entry name" value="Chorismate lyase-like"/>
    <property type="match status" value="1"/>
</dbReference>
<evidence type="ECO:0000256" key="1">
    <source>
        <dbReference type="ARBA" id="ARBA00023015"/>
    </source>
</evidence>
<dbReference type="InterPro" id="IPR036388">
    <property type="entry name" value="WH-like_DNA-bd_sf"/>
</dbReference>
<dbReference type="AlphaFoldDB" id="A0A853BTC2"/>
<evidence type="ECO:0000259" key="4">
    <source>
        <dbReference type="PROSITE" id="PS50949"/>
    </source>
</evidence>
<dbReference type="GO" id="GO:0003700">
    <property type="term" value="F:DNA-binding transcription factor activity"/>
    <property type="evidence" value="ECO:0007669"/>
    <property type="project" value="InterPro"/>
</dbReference>
<dbReference type="Proteomes" id="UP000575985">
    <property type="component" value="Unassembled WGS sequence"/>
</dbReference>
<reference evidence="5 6" key="1">
    <citation type="submission" date="2020-07" db="EMBL/GenBank/DDBJ databases">
        <title>Sequencing the genomes of 1000 actinobacteria strains.</title>
        <authorList>
            <person name="Klenk H.-P."/>
        </authorList>
    </citation>
    <scope>NUCLEOTIDE SEQUENCE [LARGE SCALE GENOMIC DNA]</scope>
    <source>
        <strain evidence="5 6">DSM 45927</strain>
    </source>
</reference>
<dbReference type="GO" id="GO:0003677">
    <property type="term" value="F:DNA binding"/>
    <property type="evidence" value="ECO:0007669"/>
    <property type="project" value="UniProtKB-KW"/>
</dbReference>
<keyword evidence="6" id="KW-1185">Reference proteome</keyword>
<dbReference type="PANTHER" id="PTHR44846">
    <property type="entry name" value="MANNOSYL-D-GLYCERATE TRANSPORT/METABOLISM SYSTEM REPRESSOR MNGR-RELATED"/>
    <property type="match status" value="1"/>
</dbReference>